<name>A0ABY9E5W1_9GAMM</name>
<dbReference type="Proteomes" id="UP001321520">
    <property type="component" value="Chromosome"/>
</dbReference>
<keyword evidence="1" id="KW-0472">Membrane</keyword>
<sequence>MNGQEAGSATVTVAGVGLTQTPATPLQMLGVVIAMLGLVWNVYAVVTRNRHNRFIREQHQQNRNSKPNNSA</sequence>
<feature type="transmembrane region" description="Helical" evidence="1">
    <location>
        <begin position="26"/>
        <end position="46"/>
    </location>
</feature>
<keyword evidence="1" id="KW-0812">Transmembrane</keyword>
<dbReference type="RefSeq" id="WP_301414157.1">
    <property type="nucleotide sequence ID" value="NZ_CP098023.1"/>
</dbReference>
<keyword evidence="3" id="KW-1185">Reference proteome</keyword>
<dbReference type="EMBL" id="CP098023">
    <property type="protein sequence ID" value="WKD48405.1"/>
    <property type="molecule type" value="Genomic_DNA"/>
</dbReference>
<organism evidence="2 3">
    <name type="scientific">Microbulbifer spongiae</name>
    <dbReference type="NCBI Taxonomy" id="2944933"/>
    <lineage>
        <taxon>Bacteria</taxon>
        <taxon>Pseudomonadati</taxon>
        <taxon>Pseudomonadota</taxon>
        <taxon>Gammaproteobacteria</taxon>
        <taxon>Cellvibrionales</taxon>
        <taxon>Microbulbiferaceae</taxon>
        <taxon>Microbulbifer</taxon>
    </lineage>
</organism>
<protein>
    <submittedName>
        <fullName evidence="2">Uncharacterized protein</fullName>
    </submittedName>
</protein>
<proteinExistence type="predicted"/>
<keyword evidence="1" id="KW-1133">Transmembrane helix</keyword>
<reference evidence="2 3" key="1">
    <citation type="submission" date="2022-05" db="EMBL/GenBank/DDBJ databases">
        <title>Microbulbifer sp. nov., isolated from sponge.</title>
        <authorList>
            <person name="Gao L."/>
        </authorList>
    </citation>
    <scope>NUCLEOTIDE SEQUENCE [LARGE SCALE GENOMIC DNA]</scope>
    <source>
        <strain evidence="2 3">MI-G</strain>
    </source>
</reference>
<evidence type="ECO:0000256" key="1">
    <source>
        <dbReference type="SAM" id="Phobius"/>
    </source>
</evidence>
<evidence type="ECO:0000313" key="2">
    <source>
        <dbReference type="EMBL" id="WKD48405.1"/>
    </source>
</evidence>
<gene>
    <name evidence="2" type="ORF">M8T91_10725</name>
</gene>
<evidence type="ECO:0000313" key="3">
    <source>
        <dbReference type="Proteomes" id="UP001321520"/>
    </source>
</evidence>
<accession>A0ABY9E5W1</accession>